<feature type="transmembrane region" description="Helical" evidence="10">
    <location>
        <begin position="18"/>
        <end position="41"/>
    </location>
</feature>
<evidence type="ECO:0000256" key="6">
    <source>
        <dbReference type="ARBA" id="ARBA00022777"/>
    </source>
</evidence>
<feature type="domain" description="Signal transduction histidine kinase subgroup 3 dimerisation and phosphoacceptor" evidence="11">
    <location>
        <begin position="220"/>
        <end position="279"/>
    </location>
</feature>
<dbReference type="GO" id="GO:0005524">
    <property type="term" value="F:ATP binding"/>
    <property type="evidence" value="ECO:0007669"/>
    <property type="project" value="UniProtKB-KW"/>
</dbReference>
<feature type="transmembrane region" description="Helical" evidence="10">
    <location>
        <begin position="48"/>
        <end position="67"/>
    </location>
</feature>
<evidence type="ECO:0000313" key="12">
    <source>
        <dbReference type="EMBL" id="NHA68441.1"/>
    </source>
</evidence>
<evidence type="ECO:0000256" key="4">
    <source>
        <dbReference type="ARBA" id="ARBA00022679"/>
    </source>
</evidence>
<keyword evidence="8" id="KW-0902">Two-component regulatory system</keyword>
<accession>A0A8T6R8A6</accession>
<keyword evidence="10" id="KW-0472">Membrane</keyword>
<keyword evidence="5" id="KW-0547">Nucleotide-binding</keyword>
<feature type="transmembrane region" description="Helical" evidence="10">
    <location>
        <begin position="156"/>
        <end position="180"/>
    </location>
</feature>
<dbReference type="Proteomes" id="UP000287866">
    <property type="component" value="Unassembled WGS sequence"/>
</dbReference>
<keyword evidence="7" id="KW-0067">ATP-binding</keyword>
<evidence type="ECO:0000256" key="9">
    <source>
        <dbReference type="SAM" id="Coils"/>
    </source>
</evidence>
<dbReference type="GO" id="GO:0000155">
    <property type="term" value="F:phosphorelay sensor kinase activity"/>
    <property type="evidence" value="ECO:0007669"/>
    <property type="project" value="InterPro"/>
</dbReference>
<keyword evidence="10" id="KW-0812">Transmembrane</keyword>
<comment type="caution">
    <text evidence="12">The sequence shown here is derived from an EMBL/GenBank/DDBJ whole genome shotgun (WGS) entry which is preliminary data.</text>
</comment>
<reference evidence="12" key="1">
    <citation type="submission" date="2020-03" db="EMBL/GenBank/DDBJ databases">
        <title>Phycicoccus flavus sp. nov., a novel endophytic actinobacterium isolated from branch of Kandelia candel.</title>
        <authorList>
            <person name="Tuo L."/>
        </authorList>
    </citation>
    <scope>NUCLEOTIDE SEQUENCE</scope>
    <source>
        <strain evidence="12">CMS6Z-2</strain>
    </source>
</reference>
<feature type="transmembrane region" description="Helical" evidence="10">
    <location>
        <begin position="110"/>
        <end position="130"/>
    </location>
</feature>
<evidence type="ECO:0000256" key="10">
    <source>
        <dbReference type="SAM" id="Phobius"/>
    </source>
</evidence>
<evidence type="ECO:0000256" key="3">
    <source>
        <dbReference type="ARBA" id="ARBA00022553"/>
    </source>
</evidence>
<organism evidence="12 13">
    <name type="scientific">Phycicoccus flavus</name>
    <dbReference type="NCBI Taxonomy" id="2502783"/>
    <lineage>
        <taxon>Bacteria</taxon>
        <taxon>Bacillati</taxon>
        <taxon>Actinomycetota</taxon>
        <taxon>Actinomycetes</taxon>
        <taxon>Micrococcales</taxon>
        <taxon>Intrasporangiaceae</taxon>
        <taxon>Phycicoccus</taxon>
    </lineage>
</organism>
<dbReference type="EMBL" id="SAYU02000029">
    <property type="protein sequence ID" value="NHA68441.1"/>
    <property type="molecule type" value="Genomic_DNA"/>
</dbReference>
<dbReference type="RefSeq" id="WP_165566561.1">
    <property type="nucleotide sequence ID" value="NZ_SAYU02000029.1"/>
</dbReference>
<keyword evidence="9" id="KW-0175">Coiled coil</keyword>
<evidence type="ECO:0000256" key="2">
    <source>
        <dbReference type="ARBA" id="ARBA00012438"/>
    </source>
</evidence>
<name>A0A8T6R8A6_9MICO</name>
<dbReference type="SUPFAM" id="SSF55874">
    <property type="entry name" value="ATPase domain of HSP90 chaperone/DNA topoisomerase II/histidine kinase"/>
    <property type="match status" value="1"/>
</dbReference>
<keyword evidence="4" id="KW-0808">Transferase</keyword>
<proteinExistence type="predicted"/>
<keyword evidence="13" id="KW-1185">Reference proteome</keyword>
<sequence>MSVDPHAAEVHEAARAPWWPGVTLAVIVSVVGVFDVALVGVTVGPTTVAEVVVILAVVAAVALMGRHPVVALTISWSCLAGQVAAGGPFLAVQVAVVLVLYGAARWGRPLAVAAAGLSIPLLALVVLRLVSRDDLGGALAQDLLLSLLSDVTTGGLSLRVSAGVVGLLALSSFWLAGLVVRSLTRARRSEAAAREAQVAAEEAAEERRRAAEMATLQEGRARLARDVHDVVGHSLTVILAQAESGRYLRDDPEQVQQVLTTIAGAARSSLVEVKQVLGASADGTPRDSDRLGELVAGVRSAGHVVEVSDHGPPRPLPPDQAVVSSRVLQEMLTNAVRHGDDRGPVRVERWWPTPSAPRHVVLRVTNTVDDDVTDVAEVIDGTSTARTGIPGMSDRLHAAGGALSVDRVVQDGVPCFAATAWIPVGSS</sequence>
<feature type="transmembrane region" description="Helical" evidence="10">
    <location>
        <begin position="79"/>
        <end position="103"/>
    </location>
</feature>
<dbReference type="Pfam" id="PF07730">
    <property type="entry name" value="HisKA_3"/>
    <property type="match status" value="1"/>
</dbReference>
<keyword evidence="6" id="KW-0418">Kinase</keyword>
<dbReference type="EC" id="2.7.13.3" evidence="2"/>
<evidence type="ECO:0000256" key="7">
    <source>
        <dbReference type="ARBA" id="ARBA00022840"/>
    </source>
</evidence>
<dbReference type="InterPro" id="IPR050482">
    <property type="entry name" value="Sensor_HK_TwoCompSys"/>
</dbReference>
<dbReference type="PANTHER" id="PTHR24421">
    <property type="entry name" value="NITRATE/NITRITE SENSOR PROTEIN NARX-RELATED"/>
    <property type="match status" value="1"/>
</dbReference>
<dbReference type="Gene3D" id="1.20.5.1930">
    <property type="match status" value="1"/>
</dbReference>
<dbReference type="GO" id="GO:0016020">
    <property type="term" value="C:membrane"/>
    <property type="evidence" value="ECO:0007669"/>
    <property type="project" value="InterPro"/>
</dbReference>
<dbReference type="GO" id="GO:0046983">
    <property type="term" value="F:protein dimerization activity"/>
    <property type="evidence" value="ECO:0007669"/>
    <property type="project" value="InterPro"/>
</dbReference>
<evidence type="ECO:0000313" key="13">
    <source>
        <dbReference type="Proteomes" id="UP000287866"/>
    </source>
</evidence>
<dbReference type="InterPro" id="IPR036890">
    <property type="entry name" value="HATPase_C_sf"/>
</dbReference>
<evidence type="ECO:0000259" key="11">
    <source>
        <dbReference type="Pfam" id="PF07730"/>
    </source>
</evidence>
<dbReference type="PANTHER" id="PTHR24421:SF10">
    <property type="entry name" value="NITRATE_NITRITE SENSOR PROTEIN NARQ"/>
    <property type="match status" value="1"/>
</dbReference>
<protein>
    <recommendedName>
        <fullName evidence="2">histidine kinase</fullName>
        <ecNumber evidence="2">2.7.13.3</ecNumber>
    </recommendedName>
</protein>
<dbReference type="AlphaFoldDB" id="A0A8T6R8A6"/>
<gene>
    <name evidence="12" type="ORF">EPD83_010320</name>
</gene>
<dbReference type="InterPro" id="IPR011712">
    <property type="entry name" value="Sig_transdc_His_kin_sub3_dim/P"/>
</dbReference>
<dbReference type="Gene3D" id="3.30.565.10">
    <property type="entry name" value="Histidine kinase-like ATPase, C-terminal domain"/>
    <property type="match status" value="1"/>
</dbReference>
<keyword evidence="3" id="KW-0597">Phosphoprotein</keyword>
<evidence type="ECO:0000256" key="1">
    <source>
        <dbReference type="ARBA" id="ARBA00000085"/>
    </source>
</evidence>
<evidence type="ECO:0000256" key="8">
    <source>
        <dbReference type="ARBA" id="ARBA00023012"/>
    </source>
</evidence>
<feature type="coiled-coil region" evidence="9">
    <location>
        <begin position="186"/>
        <end position="213"/>
    </location>
</feature>
<comment type="catalytic activity">
    <reaction evidence="1">
        <text>ATP + protein L-histidine = ADP + protein N-phospho-L-histidine.</text>
        <dbReference type="EC" id="2.7.13.3"/>
    </reaction>
</comment>
<evidence type="ECO:0000256" key="5">
    <source>
        <dbReference type="ARBA" id="ARBA00022741"/>
    </source>
</evidence>
<keyword evidence="10" id="KW-1133">Transmembrane helix</keyword>